<dbReference type="InterPro" id="IPR050475">
    <property type="entry name" value="Prenyltransferase_related"/>
</dbReference>
<organism evidence="2 3">
    <name type="scientific">Trifolium pratense</name>
    <name type="common">Red clover</name>
    <dbReference type="NCBI Taxonomy" id="57577"/>
    <lineage>
        <taxon>Eukaryota</taxon>
        <taxon>Viridiplantae</taxon>
        <taxon>Streptophyta</taxon>
        <taxon>Embryophyta</taxon>
        <taxon>Tracheophyta</taxon>
        <taxon>Spermatophyta</taxon>
        <taxon>Magnoliopsida</taxon>
        <taxon>eudicotyledons</taxon>
        <taxon>Gunneridae</taxon>
        <taxon>Pentapetalae</taxon>
        <taxon>rosids</taxon>
        <taxon>fabids</taxon>
        <taxon>Fabales</taxon>
        <taxon>Fabaceae</taxon>
        <taxon>Papilionoideae</taxon>
        <taxon>50 kb inversion clade</taxon>
        <taxon>NPAAA clade</taxon>
        <taxon>Hologalegina</taxon>
        <taxon>IRL clade</taxon>
        <taxon>Trifolieae</taxon>
        <taxon>Trifolium</taxon>
    </lineage>
</organism>
<gene>
    <name evidence="2" type="ORF">L195_g022120</name>
</gene>
<dbReference type="PANTHER" id="PTHR42723:SF1">
    <property type="entry name" value="CHLOROPHYLL SYNTHASE, CHLOROPLASTIC"/>
    <property type="match status" value="1"/>
</dbReference>
<evidence type="ECO:0000313" key="3">
    <source>
        <dbReference type="Proteomes" id="UP000236291"/>
    </source>
</evidence>
<feature type="compositionally biased region" description="Basic and acidic residues" evidence="1">
    <location>
        <begin position="14"/>
        <end position="26"/>
    </location>
</feature>
<dbReference type="Proteomes" id="UP000236291">
    <property type="component" value="Unassembled WGS sequence"/>
</dbReference>
<dbReference type="ExpressionAtlas" id="A0A2K3N757">
    <property type="expression patterns" value="baseline"/>
</dbReference>
<dbReference type="EMBL" id="ASHM01017131">
    <property type="protein sequence ID" value="PNX98862.1"/>
    <property type="molecule type" value="Genomic_DNA"/>
</dbReference>
<accession>A0A2K3N757</accession>
<dbReference type="AlphaFoldDB" id="A0A2K3N757"/>
<reference evidence="2 3" key="2">
    <citation type="journal article" date="2017" name="Front. Plant Sci.">
        <title>Gene Classification and Mining of Molecular Markers Useful in Red Clover (Trifolium pratense) Breeding.</title>
        <authorList>
            <person name="Istvanek J."/>
            <person name="Dluhosova J."/>
            <person name="Dluhos P."/>
            <person name="Patkova L."/>
            <person name="Nedelnik J."/>
            <person name="Repkova J."/>
        </authorList>
    </citation>
    <scope>NUCLEOTIDE SEQUENCE [LARGE SCALE GENOMIC DNA]</scope>
    <source>
        <strain evidence="3">cv. Tatra</strain>
        <tissue evidence="2">Young leaves</tissue>
    </source>
</reference>
<sequence>ERRLTIRAAETDTNEVKSEAPDKAPAKDGSSFNQLLGIKGASQESVS</sequence>
<reference evidence="2 3" key="1">
    <citation type="journal article" date="2014" name="Am. J. Bot.">
        <title>Genome assembly and annotation for red clover (Trifolium pratense; Fabaceae).</title>
        <authorList>
            <person name="Istvanek J."/>
            <person name="Jaros M."/>
            <person name="Krenek A."/>
            <person name="Repkova J."/>
        </authorList>
    </citation>
    <scope>NUCLEOTIDE SEQUENCE [LARGE SCALE GENOMIC DNA]</scope>
    <source>
        <strain evidence="3">cv. Tatra</strain>
        <tissue evidence="2">Young leaves</tissue>
    </source>
</reference>
<dbReference type="PANTHER" id="PTHR42723">
    <property type="entry name" value="CHLOROPHYLL SYNTHASE"/>
    <property type="match status" value="1"/>
</dbReference>
<protein>
    <submittedName>
        <fullName evidence="2">Chlorophyll synthase chloroplastic-like</fullName>
    </submittedName>
</protein>
<comment type="caution">
    <text evidence="2">The sequence shown here is derived from an EMBL/GenBank/DDBJ whole genome shotgun (WGS) entry which is preliminary data.</text>
</comment>
<dbReference type="STRING" id="57577.A0A2K3N757"/>
<feature type="non-terminal residue" evidence="2">
    <location>
        <position position="1"/>
    </location>
</feature>
<proteinExistence type="predicted"/>
<evidence type="ECO:0000256" key="1">
    <source>
        <dbReference type="SAM" id="MobiDB-lite"/>
    </source>
</evidence>
<evidence type="ECO:0000313" key="2">
    <source>
        <dbReference type="EMBL" id="PNX98862.1"/>
    </source>
</evidence>
<name>A0A2K3N757_TRIPR</name>
<feature type="region of interest" description="Disordered" evidence="1">
    <location>
        <begin position="1"/>
        <end position="47"/>
    </location>
</feature>